<reference evidence="10" key="1">
    <citation type="journal article" date="2023" name="G3 (Bethesda)">
        <title>A reference genome for the long-term kleptoplast-retaining sea slug Elysia crispata morphotype clarki.</title>
        <authorList>
            <person name="Eastman K.E."/>
            <person name="Pendleton A.L."/>
            <person name="Shaikh M.A."/>
            <person name="Suttiyut T."/>
            <person name="Ogas R."/>
            <person name="Tomko P."/>
            <person name="Gavelis G."/>
            <person name="Widhalm J.R."/>
            <person name="Wisecaver J.H."/>
        </authorList>
    </citation>
    <scope>NUCLEOTIDE SEQUENCE</scope>
    <source>
        <strain evidence="10">ECLA1</strain>
    </source>
</reference>
<feature type="domain" description="Cadherin" evidence="9">
    <location>
        <begin position="2"/>
        <end position="95"/>
    </location>
</feature>
<dbReference type="PRINTS" id="PR00205">
    <property type="entry name" value="CADHERIN"/>
</dbReference>
<comment type="caution">
    <text evidence="10">The sequence shown here is derived from an EMBL/GenBank/DDBJ whole genome shotgun (WGS) entry which is preliminary data.</text>
</comment>
<dbReference type="GO" id="GO:0007156">
    <property type="term" value="P:homophilic cell adhesion via plasma membrane adhesion molecules"/>
    <property type="evidence" value="ECO:0007669"/>
    <property type="project" value="InterPro"/>
</dbReference>
<evidence type="ECO:0000256" key="6">
    <source>
        <dbReference type="ARBA" id="ARBA00022989"/>
    </source>
</evidence>
<dbReference type="SMART" id="SM00112">
    <property type="entry name" value="CA"/>
    <property type="match status" value="1"/>
</dbReference>
<evidence type="ECO:0000256" key="8">
    <source>
        <dbReference type="PROSITE-ProRule" id="PRU00043"/>
    </source>
</evidence>
<dbReference type="InterPro" id="IPR002126">
    <property type="entry name" value="Cadherin-like_dom"/>
</dbReference>
<keyword evidence="11" id="KW-1185">Reference proteome</keyword>
<keyword evidence="2" id="KW-0812">Transmembrane</keyword>
<dbReference type="GO" id="GO:0005911">
    <property type="term" value="C:cell-cell junction"/>
    <property type="evidence" value="ECO:0007669"/>
    <property type="project" value="TreeGrafter"/>
</dbReference>
<evidence type="ECO:0000313" key="11">
    <source>
        <dbReference type="Proteomes" id="UP001283361"/>
    </source>
</evidence>
<protein>
    <recommendedName>
        <fullName evidence="9">Cadherin domain-containing protein</fullName>
    </recommendedName>
</protein>
<dbReference type="AlphaFoldDB" id="A0AAE0Z915"/>
<evidence type="ECO:0000313" key="10">
    <source>
        <dbReference type="EMBL" id="KAK3764945.1"/>
    </source>
</evidence>
<dbReference type="SUPFAM" id="SSF49313">
    <property type="entry name" value="Cadherin-like"/>
    <property type="match status" value="1"/>
</dbReference>
<evidence type="ECO:0000256" key="4">
    <source>
        <dbReference type="ARBA" id="ARBA00022837"/>
    </source>
</evidence>
<dbReference type="EMBL" id="JAWDGP010004365">
    <property type="protein sequence ID" value="KAK3764945.1"/>
    <property type="molecule type" value="Genomic_DNA"/>
</dbReference>
<keyword evidence="7" id="KW-0472">Membrane</keyword>
<proteinExistence type="predicted"/>
<sequence>MEHSHAGVYFGRVAAFDHEFGKNGATDFHLVPSSGQLKFQIEADGSLFSTSLLDREKVAMRSFMIEVSDRGDSQFSSRALVDVNIMDLNDNRPVFISPGPDTSSVILILPVSSSQMVFEFKVSLMGKVIY</sequence>
<dbReference type="Gene3D" id="2.60.40.60">
    <property type="entry name" value="Cadherins"/>
    <property type="match status" value="1"/>
</dbReference>
<dbReference type="PROSITE" id="PS00232">
    <property type="entry name" value="CADHERIN_1"/>
    <property type="match status" value="1"/>
</dbReference>
<gene>
    <name evidence="10" type="ORF">RRG08_045747</name>
</gene>
<evidence type="ECO:0000259" key="9">
    <source>
        <dbReference type="PROSITE" id="PS50268"/>
    </source>
</evidence>
<keyword evidence="5" id="KW-0130">Cell adhesion</keyword>
<keyword evidence="4 8" id="KW-0106">Calcium</keyword>
<dbReference type="Proteomes" id="UP001283361">
    <property type="component" value="Unassembled WGS sequence"/>
</dbReference>
<evidence type="ECO:0000256" key="2">
    <source>
        <dbReference type="ARBA" id="ARBA00022692"/>
    </source>
</evidence>
<evidence type="ECO:0000256" key="7">
    <source>
        <dbReference type="ARBA" id="ARBA00023136"/>
    </source>
</evidence>
<evidence type="ECO:0000256" key="1">
    <source>
        <dbReference type="ARBA" id="ARBA00004370"/>
    </source>
</evidence>
<dbReference type="GO" id="GO:0005509">
    <property type="term" value="F:calcium ion binding"/>
    <property type="evidence" value="ECO:0007669"/>
    <property type="project" value="UniProtKB-UniRule"/>
</dbReference>
<dbReference type="CDD" id="cd11304">
    <property type="entry name" value="Cadherin_repeat"/>
    <property type="match status" value="1"/>
</dbReference>
<dbReference type="PANTHER" id="PTHR24025">
    <property type="entry name" value="DESMOGLEIN FAMILY MEMBER"/>
    <property type="match status" value="1"/>
</dbReference>
<accession>A0AAE0Z915</accession>
<dbReference type="InterPro" id="IPR050971">
    <property type="entry name" value="Cadherin-domain_protein"/>
</dbReference>
<dbReference type="InterPro" id="IPR015919">
    <property type="entry name" value="Cadherin-like_sf"/>
</dbReference>
<organism evidence="10 11">
    <name type="scientific">Elysia crispata</name>
    <name type="common">lettuce slug</name>
    <dbReference type="NCBI Taxonomy" id="231223"/>
    <lineage>
        <taxon>Eukaryota</taxon>
        <taxon>Metazoa</taxon>
        <taxon>Spiralia</taxon>
        <taxon>Lophotrochozoa</taxon>
        <taxon>Mollusca</taxon>
        <taxon>Gastropoda</taxon>
        <taxon>Heterobranchia</taxon>
        <taxon>Euthyneura</taxon>
        <taxon>Panpulmonata</taxon>
        <taxon>Sacoglossa</taxon>
        <taxon>Placobranchoidea</taxon>
        <taxon>Plakobranchidae</taxon>
        <taxon>Elysia</taxon>
    </lineage>
</organism>
<dbReference type="PROSITE" id="PS50268">
    <property type="entry name" value="CADHERIN_2"/>
    <property type="match status" value="1"/>
</dbReference>
<keyword evidence="3" id="KW-0677">Repeat</keyword>
<name>A0AAE0Z915_9GAST</name>
<evidence type="ECO:0000256" key="3">
    <source>
        <dbReference type="ARBA" id="ARBA00022737"/>
    </source>
</evidence>
<dbReference type="GO" id="GO:0005886">
    <property type="term" value="C:plasma membrane"/>
    <property type="evidence" value="ECO:0007669"/>
    <property type="project" value="InterPro"/>
</dbReference>
<dbReference type="InterPro" id="IPR020894">
    <property type="entry name" value="Cadherin_CS"/>
</dbReference>
<dbReference type="PANTHER" id="PTHR24025:SF23">
    <property type="entry name" value="NEURAL-CADHERIN"/>
    <property type="match status" value="1"/>
</dbReference>
<comment type="subcellular location">
    <subcellularLocation>
        <location evidence="1">Membrane</location>
    </subcellularLocation>
</comment>
<keyword evidence="6" id="KW-1133">Transmembrane helix</keyword>
<evidence type="ECO:0000256" key="5">
    <source>
        <dbReference type="ARBA" id="ARBA00022889"/>
    </source>
</evidence>